<dbReference type="STRING" id="656024.FsymDg_1099"/>
<dbReference type="RefSeq" id="WP_013872577.1">
    <property type="nucleotide sequence ID" value="NC_015656.1"/>
</dbReference>
<dbReference type="PANTHER" id="PTHR33608:SF3">
    <property type="entry name" value="SLR2013 PROTEIN"/>
    <property type="match status" value="1"/>
</dbReference>
<sequence length="434" mass="45628">MTITGRAAGLAFAGVVAVLLSPAPGATLLLVDAALVLAVVVDVVLAGGVRTLEFTRSGPTQARLGEPVPLVLAVTNTGRRKVRALVRDAWPPSSGVTPRVLRLTVPAGQRRFGEVVLHPTRRGDRHPYRITVRSLGPLGIAGRQGRHHAPFQVRVLPAFPSRRQLPVVFARLQEIEGNVTLRISGQGSEFDSLRDYVPGDDVRMIDWRASARHGTLAVRSLRPERDRRVICVLDTGRTSAGRIGDAPRLDHAMDAALLLATVAARAGDRVGLLAHDSTARVTLPVAGGGNPMVRMSAAMALVEPVLAEADHQAIASAVLRAAGRRCLVVLFTELAPAVVEEGLLPALPALPALTARHTVVVAAVSDPRLTELAAGRGDVRAVYSAAAAGQTLLRRNQLAGLLRGRGAHVVDAPPATYAAAVTDVYLALKSTGGL</sequence>
<proteinExistence type="predicted"/>
<dbReference type="InterPro" id="IPR002881">
    <property type="entry name" value="DUF58"/>
</dbReference>
<keyword evidence="3" id="KW-1185">Reference proteome</keyword>
<dbReference type="AlphaFoldDB" id="F8AYU0"/>
<dbReference type="KEGG" id="fsy:FsymDg_1099"/>
<dbReference type="Proteomes" id="UP000001549">
    <property type="component" value="Chromosome"/>
</dbReference>
<evidence type="ECO:0000259" key="1">
    <source>
        <dbReference type="Pfam" id="PF01882"/>
    </source>
</evidence>
<name>F8AYU0_9ACTN</name>
<evidence type="ECO:0000313" key="2">
    <source>
        <dbReference type="EMBL" id="AEH08599.1"/>
    </source>
</evidence>
<dbReference type="EMBL" id="CP002801">
    <property type="protein sequence ID" value="AEH08599.1"/>
    <property type="molecule type" value="Genomic_DNA"/>
</dbReference>
<dbReference type="eggNOG" id="COG1721">
    <property type="taxonomic scope" value="Bacteria"/>
</dbReference>
<reference evidence="2 3" key="1">
    <citation type="submission" date="2011-05" db="EMBL/GenBank/DDBJ databases">
        <title>Complete sequence of chromosome of Frankia symbiont of Datisca glomerata.</title>
        <authorList>
            <consortium name="US DOE Joint Genome Institute"/>
            <person name="Lucas S."/>
            <person name="Han J."/>
            <person name="Lapidus A."/>
            <person name="Cheng J.-F."/>
            <person name="Goodwin L."/>
            <person name="Pitluck S."/>
            <person name="Peters L."/>
            <person name="Mikhailova N."/>
            <person name="Chertkov O."/>
            <person name="Teshima H."/>
            <person name="Han C."/>
            <person name="Tapia R."/>
            <person name="Land M."/>
            <person name="Hauser L."/>
            <person name="Kyrpides N."/>
            <person name="Ivanova N."/>
            <person name="Pagani I."/>
            <person name="Berry A."/>
            <person name="Pawlowski K."/>
            <person name="Persson T."/>
            <person name="Vanden Heuvel B."/>
            <person name="Benson D."/>
            <person name="Woyke T."/>
        </authorList>
    </citation>
    <scope>NUCLEOTIDE SEQUENCE [LARGE SCALE GENOMIC DNA]</scope>
    <source>
        <strain evidence="3">4085684</strain>
    </source>
</reference>
<protein>
    <recommendedName>
        <fullName evidence="1">DUF58 domain-containing protein</fullName>
    </recommendedName>
</protein>
<accession>F8AYU0</accession>
<gene>
    <name evidence="2" type="ordered locus">FsymDg_1099</name>
</gene>
<dbReference type="PANTHER" id="PTHR33608">
    <property type="entry name" value="BLL2464 PROTEIN"/>
    <property type="match status" value="1"/>
</dbReference>
<feature type="domain" description="DUF58" evidence="1">
    <location>
        <begin position="193"/>
        <end position="376"/>
    </location>
</feature>
<dbReference type="HOGENOM" id="CLU_048408_0_0_11"/>
<evidence type="ECO:0000313" key="3">
    <source>
        <dbReference type="Proteomes" id="UP000001549"/>
    </source>
</evidence>
<dbReference type="Pfam" id="PF01882">
    <property type="entry name" value="DUF58"/>
    <property type="match status" value="1"/>
</dbReference>
<organism evidence="2 3">
    <name type="scientific">Candidatus Protofrankia datiscae</name>
    <dbReference type="NCBI Taxonomy" id="2716812"/>
    <lineage>
        <taxon>Bacteria</taxon>
        <taxon>Bacillati</taxon>
        <taxon>Actinomycetota</taxon>
        <taxon>Actinomycetes</taxon>
        <taxon>Frankiales</taxon>
        <taxon>Frankiaceae</taxon>
        <taxon>Protofrankia</taxon>
    </lineage>
</organism>